<feature type="region of interest" description="Disordered" evidence="1">
    <location>
        <begin position="1"/>
        <end position="57"/>
    </location>
</feature>
<reference evidence="2" key="2">
    <citation type="submission" date="2020-09" db="EMBL/GenBank/DDBJ databases">
        <authorList>
            <person name="Sun Q."/>
            <person name="Ohkuma M."/>
        </authorList>
    </citation>
    <scope>NUCLEOTIDE SEQUENCE</scope>
    <source>
        <strain evidence="2">JCM 4956</strain>
    </source>
</reference>
<sequence>MDRSSSRGGPVKHVTDLDQVGPIRREEVPMPRNLGTAHTWPPVPKPDDDPPTPPEND</sequence>
<organism evidence="2 3">
    <name type="scientific">Streptomyces fructofermentans</name>
    <dbReference type="NCBI Taxonomy" id="152141"/>
    <lineage>
        <taxon>Bacteria</taxon>
        <taxon>Bacillati</taxon>
        <taxon>Actinomycetota</taxon>
        <taxon>Actinomycetes</taxon>
        <taxon>Kitasatosporales</taxon>
        <taxon>Streptomycetaceae</taxon>
        <taxon>Streptomyces</taxon>
    </lineage>
</organism>
<keyword evidence="3" id="KW-1185">Reference proteome</keyword>
<dbReference type="Proteomes" id="UP000645555">
    <property type="component" value="Unassembled WGS sequence"/>
</dbReference>
<comment type="caution">
    <text evidence="2">The sequence shown here is derived from an EMBL/GenBank/DDBJ whole genome shotgun (WGS) entry which is preliminary data.</text>
</comment>
<evidence type="ECO:0000313" key="3">
    <source>
        <dbReference type="Proteomes" id="UP000645555"/>
    </source>
</evidence>
<accession>A0A918NTH7</accession>
<protein>
    <submittedName>
        <fullName evidence="2">Uncharacterized protein</fullName>
    </submittedName>
</protein>
<evidence type="ECO:0000313" key="2">
    <source>
        <dbReference type="EMBL" id="GGX94878.1"/>
    </source>
</evidence>
<proteinExistence type="predicted"/>
<dbReference type="AlphaFoldDB" id="A0A918NTH7"/>
<name>A0A918NTH7_9ACTN</name>
<reference evidence="2" key="1">
    <citation type="journal article" date="2014" name="Int. J. Syst. Evol. Microbiol.">
        <title>Complete genome sequence of Corynebacterium casei LMG S-19264T (=DSM 44701T), isolated from a smear-ripened cheese.</title>
        <authorList>
            <consortium name="US DOE Joint Genome Institute (JGI-PGF)"/>
            <person name="Walter F."/>
            <person name="Albersmeier A."/>
            <person name="Kalinowski J."/>
            <person name="Ruckert C."/>
        </authorList>
    </citation>
    <scope>NUCLEOTIDE SEQUENCE</scope>
    <source>
        <strain evidence="2">JCM 4956</strain>
    </source>
</reference>
<gene>
    <name evidence="2" type="ORF">GCM10010515_72000</name>
</gene>
<dbReference type="EMBL" id="BMWD01000042">
    <property type="protein sequence ID" value="GGX94878.1"/>
    <property type="molecule type" value="Genomic_DNA"/>
</dbReference>
<evidence type="ECO:0000256" key="1">
    <source>
        <dbReference type="SAM" id="MobiDB-lite"/>
    </source>
</evidence>